<keyword evidence="4" id="KW-0808">Transferase</keyword>
<dbReference type="AlphaFoldDB" id="A0A6M4IRX5"/>
<keyword evidence="3 6" id="KW-0597">Phosphoprotein</keyword>
<evidence type="ECO:0000256" key="1">
    <source>
        <dbReference type="ARBA" id="ARBA00000085"/>
    </source>
</evidence>
<dbReference type="InterPro" id="IPR004358">
    <property type="entry name" value="Sig_transdc_His_kin-like_C"/>
</dbReference>
<sequence>MSTTLPPAPIDARRARLRECTLLLVDDEPSNLDLLEGVLEAEGYTKLVRTTDPRDVLSLAATHEPDLILLDLHMPHRNGLEVLGDLAAHTVAGEYRPVLVLTADATVSARDRALSLGARDFVTKPFDVTEVVLRVENLLDTRVLHLEERSARRRAEAAEAQALEALAEAQLATSERERLLAVVSHDLRNPLGAIAMYAEVLSNLQPDIDPSGSESEQRVRAYARTALGTIHTSAAAMQRLVQDLLEASTLKGGAFRMMRAPVPARTPADDAIRMLVPRAEAAGVRLELDADYEVVAIDGPRLTQLLGNLIANAIAVTPRDGVVRVKLTVADNGTTLHGSVSDTGPGIPFDVMPHLFTAFWRGDRRDRNGVGLGLWIARAIAEGHGGDLTAVSIPGSGAIFSFTLPLADRERRPED</sequence>
<feature type="modified residue" description="4-aspartylphosphate" evidence="6">
    <location>
        <position position="71"/>
    </location>
</feature>
<evidence type="ECO:0000256" key="3">
    <source>
        <dbReference type="ARBA" id="ARBA00022553"/>
    </source>
</evidence>
<dbReference type="Pfam" id="PF02518">
    <property type="entry name" value="HATPase_c"/>
    <property type="match status" value="1"/>
</dbReference>
<evidence type="ECO:0000256" key="4">
    <source>
        <dbReference type="ARBA" id="ARBA00022679"/>
    </source>
</evidence>
<dbReference type="PANTHER" id="PTHR43047">
    <property type="entry name" value="TWO-COMPONENT HISTIDINE PROTEIN KINASE"/>
    <property type="match status" value="1"/>
</dbReference>
<dbReference type="SUPFAM" id="SSF47384">
    <property type="entry name" value="Homodimeric domain of signal transducing histidine kinase"/>
    <property type="match status" value="1"/>
</dbReference>
<evidence type="ECO:0000256" key="5">
    <source>
        <dbReference type="ARBA" id="ARBA00022777"/>
    </source>
</evidence>
<dbReference type="Pfam" id="PF00512">
    <property type="entry name" value="HisKA"/>
    <property type="match status" value="1"/>
</dbReference>
<dbReference type="Proteomes" id="UP000500938">
    <property type="component" value="Chromosome"/>
</dbReference>
<evidence type="ECO:0000313" key="10">
    <source>
        <dbReference type="EMBL" id="QJR37523.1"/>
    </source>
</evidence>
<gene>
    <name evidence="10" type="ORF">HKW67_19395</name>
</gene>
<dbReference type="Gene3D" id="1.10.287.130">
    <property type="match status" value="1"/>
</dbReference>
<evidence type="ECO:0000259" key="8">
    <source>
        <dbReference type="PROSITE" id="PS50109"/>
    </source>
</evidence>
<accession>A0A6M4IRX5</accession>
<feature type="domain" description="Histidine kinase" evidence="8">
    <location>
        <begin position="182"/>
        <end position="408"/>
    </location>
</feature>
<comment type="catalytic activity">
    <reaction evidence="1">
        <text>ATP + protein L-histidine = ADP + protein N-phospho-L-histidine.</text>
        <dbReference type="EC" id="2.7.13.3"/>
    </reaction>
</comment>
<dbReference type="PANTHER" id="PTHR43047:SF72">
    <property type="entry name" value="OSMOSENSING HISTIDINE PROTEIN KINASE SLN1"/>
    <property type="match status" value="1"/>
</dbReference>
<dbReference type="CDD" id="cd00082">
    <property type="entry name" value="HisKA"/>
    <property type="match status" value="1"/>
</dbReference>
<dbReference type="GO" id="GO:0005886">
    <property type="term" value="C:plasma membrane"/>
    <property type="evidence" value="ECO:0007669"/>
    <property type="project" value="TreeGrafter"/>
</dbReference>
<protein>
    <recommendedName>
        <fullName evidence="2">histidine kinase</fullName>
        <ecNumber evidence="2">2.7.13.3</ecNumber>
    </recommendedName>
</protein>
<evidence type="ECO:0000256" key="2">
    <source>
        <dbReference type="ARBA" id="ARBA00012438"/>
    </source>
</evidence>
<evidence type="ECO:0000256" key="7">
    <source>
        <dbReference type="SAM" id="Coils"/>
    </source>
</evidence>
<dbReference type="InterPro" id="IPR003594">
    <property type="entry name" value="HATPase_dom"/>
</dbReference>
<keyword evidence="11" id="KW-1185">Reference proteome</keyword>
<organism evidence="10 11">
    <name type="scientific">Gemmatimonas groenlandica</name>
    <dbReference type="NCBI Taxonomy" id="2732249"/>
    <lineage>
        <taxon>Bacteria</taxon>
        <taxon>Pseudomonadati</taxon>
        <taxon>Gemmatimonadota</taxon>
        <taxon>Gemmatimonadia</taxon>
        <taxon>Gemmatimonadales</taxon>
        <taxon>Gemmatimonadaceae</taxon>
        <taxon>Gemmatimonas</taxon>
    </lineage>
</organism>
<keyword evidence="5 10" id="KW-0418">Kinase</keyword>
<dbReference type="EC" id="2.7.13.3" evidence="2"/>
<dbReference type="InterPro" id="IPR001789">
    <property type="entry name" value="Sig_transdc_resp-reg_receiver"/>
</dbReference>
<dbReference type="KEGG" id="ggr:HKW67_19395"/>
<dbReference type="SMART" id="SM00388">
    <property type="entry name" value="HisKA"/>
    <property type="match status" value="1"/>
</dbReference>
<feature type="coiled-coil region" evidence="7">
    <location>
        <begin position="148"/>
        <end position="177"/>
    </location>
</feature>
<dbReference type="InterPro" id="IPR003661">
    <property type="entry name" value="HisK_dim/P_dom"/>
</dbReference>
<name>A0A6M4IRX5_9BACT</name>
<proteinExistence type="predicted"/>
<dbReference type="GO" id="GO:0000155">
    <property type="term" value="F:phosphorelay sensor kinase activity"/>
    <property type="evidence" value="ECO:0007669"/>
    <property type="project" value="InterPro"/>
</dbReference>
<dbReference type="Pfam" id="PF00072">
    <property type="entry name" value="Response_reg"/>
    <property type="match status" value="1"/>
</dbReference>
<dbReference type="SMART" id="SM00448">
    <property type="entry name" value="REC"/>
    <property type="match status" value="1"/>
</dbReference>
<dbReference type="InterPro" id="IPR036890">
    <property type="entry name" value="HATPase_C_sf"/>
</dbReference>
<dbReference type="InterPro" id="IPR011006">
    <property type="entry name" value="CheY-like_superfamily"/>
</dbReference>
<dbReference type="InterPro" id="IPR005467">
    <property type="entry name" value="His_kinase_dom"/>
</dbReference>
<dbReference type="EMBL" id="CP053085">
    <property type="protein sequence ID" value="QJR37523.1"/>
    <property type="molecule type" value="Genomic_DNA"/>
</dbReference>
<evidence type="ECO:0000256" key="6">
    <source>
        <dbReference type="PROSITE-ProRule" id="PRU00169"/>
    </source>
</evidence>
<feature type="domain" description="Response regulatory" evidence="9">
    <location>
        <begin position="21"/>
        <end position="139"/>
    </location>
</feature>
<dbReference type="PROSITE" id="PS50110">
    <property type="entry name" value="RESPONSE_REGULATORY"/>
    <property type="match status" value="1"/>
</dbReference>
<dbReference type="GO" id="GO:0009927">
    <property type="term" value="F:histidine phosphotransfer kinase activity"/>
    <property type="evidence" value="ECO:0007669"/>
    <property type="project" value="TreeGrafter"/>
</dbReference>
<dbReference type="Gene3D" id="3.30.565.10">
    <property type="entry name" value="Histidine kinase-like ATPase, C-terminal domain"/>
    <property type="match status" value="1"/>
</dbReference>
<keyword evidence="7" id="KW-0175">Coiled coil</keyword>
<dbReference type="PRINTS" id="PR00344">
    <property type="entry name" value="BCTRLSENSOR"/>
</dbReference>
<dbReference type="SUPFAM" id="SSF55874">
    <property type="entry name" value="ATPase domain of HSP90 chaperone/DNA topoisomerase II/histidine kinase"/>
    <property type="match status" value="1"/>
</dbReference>
<dbReference type="SUPFAM" id="SSF52172">
    <property type="entry name" value="CheY-like"/>
    <property type="match status" value="1"/>
</dbReference>
<dbReference type="SMART" id="SM00387">
    <property type="entry name" value="HATPase_c"/>
    <property type="match status" value="1"/>
</dbReference>
<dbReference type="CDD" id="cd00075">
    <property type="entry name" value="HATPase"/>
    <property type="match status" value="1"/>
</dbReference>
<dbReference type="RefSeq" id="WP_171226958.1">
    <property type="nucleotide sequence ID" value="NZ_CP053085.1"/>
</dbReference>
<dbReference type="PROSITE" id="PS50109">
    <property type="entry name" value="HIS_KIN"/>
    <property type="match status" value="1"/>
</dbReference>
<reference evidence="10 11" key="1">
    <citation type="submission" date="2020-05" db="EMBL/GenBank/DDBJ databases">
        <title>Complete genome sequence of Gemmatimonas greenlandica TET16.</title>
        <authorList>
            <person name="Zeng Y."/>
        </authorList>
    </citation>
    <scope>NUCLEOTIDE SEQUENCE [LARGE SCALE GENOMIC DNA]</scope>
    <source>
        <strain evidence="10 11">TET16</strain>
    </source>
</reference>
<dbReference type="Gene3D" id="3.40.50.2300">
    <property type="match status" value="1"/>
</dbReference>
<evidence type="ECO:0000259" key="9">
    <source>
        <dbReference type="PROSITE" id="PS50110"/>
    </source>
</evidence>
<evidence type="ECO:0000313" key="11">
    <source>
        <dbReference type="Proteomes" id="UP000500938"/>
    </source>
</evidence>
<dbReference type="InterPro" id="IPR036097">
    <property type="entry name" value="HisK_dim/P_sf"/>
</dbReference>